<dbReference type="Pfam" id="PF11731">
    <property type="entry name" value="Cdd1"/>
    <property type="match status" value="1"/>
</dbReference>
<accession>A0ABW3ZSJ2</accession>
<dbReference type="RefSeq" id="WP_382398594.1">
    <property type="nucleotide sequence ID" value="NZ_JBHTNH010000008.1"/>
</dbReference>
<dbReference type="Proteomes" id="UP001597178">
    <property type="component" value="Unassembled WGS sequence"/>
</dbReference>
<evidence type="ECO:0000313" key="1">
    <source>
        <dbReference type="EMBL" id="MFD1361224.1"/>
    </source>
</evidence>
<keyword evidence="2" id="KW-1185">Reference proteome</keyword>
<organism evidence="1 2">
    <name type="scientific">Lentibacillus salinarum</name>
    <dbReference type="NCBI Taxonomy" id="446820"/>
    <lineage>
        <taxon>Bacteria</taxon>
        <taxon>Bacillati</taxon>
        <taxon>Bacillota</taxon>
        <taxon>Bacilli</taxon>
        <taxon>Bacillales</taxon>
        <taxon>Bacillaceae</taxon>
        <taxon>Lentibacillus</taxon>
    </lineage>
</organism>
<gene>
    <name evidence="1" type="ORF">ACFQ4A_06015</name>
</gene>
<dbReference type="InterPro" id="IPR021725">
    <property type="entry name" value="Cdd1"/>
</dbReference>
<proteinExistence type="predicted"/>
<comment type="caution">
    <text evidence="1">The sequence shown here is derived from an EMBL/GenBank/DDBJ whole genome shotgun (WGS) entry which is preliminary data.</text>
</comment>
<protein>
    <submittedName>
        <fullName evidence="1">Helix-hairpin-helix domain-containing protein</fullName>
    </submittedName>
</protein>
<reference evidence="2" key="1">
    <citation type="journal article" date="2019" name="Int. J. Syst. Evol. Microbiol.">
        <title>The Global Catalogue of Microorganisms (GCM) 10K type strain sequencing project: providing services to taxonomists for standard genome sequencing and annotation.</title>
        <authorList>
            <consortium name="The Broad Institute Genomics Platform"/>
            <consortium name="The Broad Institute Genome Sequencing Center for Infectious Disease"/>
            <person name="Wu L."/>
            <person name="Ma J."/>
        </authorList>
    </citation>
    <scope>NUCLEOTIDE SEQUENCE [LARGE SCALE GENOMIC DNA]</scope>
    <source>
        <strain evidence="2">CCUG 54822</strain>
    </source>
</reference>
<sequence>MPNKNPKLPLSAEEKEHLRKYKIKIGDIRELEMDDLAHSLKVSEERAKFIKALATFQQIPSIGHQFADTLVDNLGFHSLGELKGKDGAILLDQLERDLGHWVDPCVEDQIRCVIHHANHPGSTKQWFDFTEERKAYRESNGYPKTRPEKPFMI</sequence>
<name>A0ABW3ZSJ2_9BACI</name>
<evidence type="ECO:0000313" key="2">
    <source>
        <dbReference type="Proteomes" id="UP001597178"/>
    </source>
</evidence>
<dbReference type="EMBL" id="JBHTNH010000008">
    <property type="protein sequence ID" value="MFD1361224.1"/>
    <property type="molecule type" value="Genomic_DNA"/>
</dbReference>